<dbReference type="Gene3D" id="3.30.2220.30">
    <property type="match status" value="1"/>
</dbReference>
<dbReference type="Proteomes" id="UP001493487">
    <property type="component" value="Unassembled WGS sequence"/>
</dbReference>
<sequence>MATKGLDALLGATLDQQSQVYIPRLKTHFSVKALTSEELRKANDQATVPTGRGERKLDNNLFNAVLVVKGCVDPDFSNKTLIQHYEATDAADCVTKALLPGEIVKLFQTVLDLSGFGDDDELIEDAKN</sequence>
<name>A0ABV1KZ45_9BACL</name>
<reference evidence="1 2" key="1">
    <citation type="journal article" date="2023" name="Genome Announc.">
        <title>Pan-Genome Analyses of the Genus Cohnella and Proposal of the Novel Species Cohnella silvisoli sp. nov., Isolated from Forest Soil.</title>
        <authorList>
            <person name="Wang C."/>
            <person name="Mao L."/>
            <person name="Bao G."/>
            <person name="Zhu H."/>
        </authorList>
    </citation>
    <scope>NUCLEOTIDE SEQUENCE [LARGE SCALE GENOMIC DNA]</scope>
    <source>
        <strain evidence="1 2">NL03-T5-1</strain>
    </source>
</reference>
<evidence type="ECO:0000313" key="1">
    <source>
        <dbReference type="EMBL" id="MEQ4485266.1"/>
    </source>
</evidence>
<dbReference type="Pfam" id="PF08890">
    <property type="entry name" value="Phage_TAC_5"/>
    <property type="match status" value="1"/>
</dbReference>
<accession>A0ABV1KZ45</accession>
<comment type="caution">
    <text evidence="1">The sequence shown here is derived from an EMBL/GenBank/DDBJ whole genome shotgun (WGS) entry which is preliminary data.</text>
</comment>
<keyword evidence="2" id="KW-1185">Reference proteome</keyword>
<dbReference type="EMBL" id="JASKHM010000014">
    <property type="protein sequence ID" value="MEQ4485266.1"/>
    <property type="molecule type" value="Genomic_DNA"/>
</dbReference>
<dbReference type="RefSeq" id="WP_232187303.1">
    <property type="nucleotide sequence ID" value="NZ_JAIOAP010000012.1"/>
</dbReference>
<organism evidence="1 2">
    <name type="scientific">Cohnella silvisoli</name>
    <dbReference type="NCBI Taxonomy" id="2873699"/>
    <lineage>
        <taxon>Bacteria</taxon>
        <taxon>Bacillati</taxon>
        <taxon>Bacillota</taxon>
        <taxon>Bacilli</taxon>
        <taxon>Bacillales</taxon>
        <taxon>Paenibacillaceae</taxon>
        <taxon>Cohnella</taxon>
    </lineage>
</organism>
<protein>
    <recommendedName>
        <fullName evidence="3">XkdN-like protein</fullName>
    </recommendedName>
</protein>
<dbReference type="InterPro" id="IPR038559">
    <property type="entry name" value="XkdN-like_sf"/>
</dbReference>
<proteinExistence type="predicted"/>
<evidence type="ECO:0008006" key="3">
    <source>
        <dbReference type="Google" id="ProtNLM"/>
    </source>
</evidence>
<dbReference type="InterPro" id="IPR014986">
    <property type="entry name" value="XkdN-like"/>
</dbReference>
<evidence type="ECO:0000313" key="2">
    <source>
        <dbReference type="Proteomes" id="UP001493487"/>
    </source>
</evidence>
<gene>
    <name evidence="1" type="ORF">QJS35_23025</name>
</gene>